<name>A0A286BQ44_9GAMM</name>
<dbReference type="CDD" id="cd06811">
    <property type="entry name" value="PLPDE_III_yhfX_like"/>
    <property type="match status" value="1"/>
</dbReference>
<dbReference type="InterPro" id="IPR001608">
    <property type="entry name" value="Ala_racemase_N"/>
</dbReference>
<accession>A0A286BQ44</accession>
<dbReference type="RefSeq" id="WP_097094614.1">
    <property type="nucleotide sequence ID" value="NZ_OCMY01000001.1"/>
</dbReference>
<protein>
    <submittedName>
        <fullName evidence="3">Predicted amino acid racemase</fullName>
    </submittedName>
</protein>
<evidence type="ECO:0000259" key="2">
    <source>
        <dbReference type="Pfam" id="PF21279"/>
    </source>
</evidence>
<organism evidence="3 4">
    <name type="scientific">Candidatus Pantoea floridensis</name>
    <dbReference type="NCBI Taxonomy" id="1938870"/>
    <lineage>
        <taxon>Bacteria</taxon>
        <taxon>Pseudomonadati</taxon>
        <taxon>Pseudomonadota</taxon>
        <taxon>Gammaproteobacteria</taxon>
        <taxon>Enterobacterales</taxon>
        <taxon>Erwiniaceae</taxon>
        <taxon>Pantoea</taxon>
    </lineage>
</organism>
<sequence>MFLNALEKQNPALMEAALRFWQRGEIRPDSYVIDVDQVLENARLLHATAAHYGLKLYLMSKQFGRNPLLCKLILQQGFHGIVAVDFKEAQRLWQHGLPVAHVGHLVQLPEQLIDYAVAQRPEVITVYSLEKAESIAAAARRHNHIQPLLLKVVDQGDVVYPNQEAGFTLAELPAVLTHLQAIEGITIIGVTHFPCMAFCDAAQQTRPTPNLQTLLTAKTLLQQHGIAVQHVNAPSASSVSTLPLLAAHGVTHAEPGHALTGTLPANQHGDGAEKIAMIYLSEISHNHQESSYCYGGGHYRRSHMQRAAVWHQGWQHCAVKAIDSDSIDYTLPLAGHWPIGSAVVMCFRTQIFVTRSDVALIGGISHGNPRLLGLFDSLGNALQEATNE</sequence>
<dbReference type="SUPFAM" id="SSF51419">
    <property type="entry name" value="PLP-binding barrel"/>
    <property type="match status" value="1"/>
</dbReference>
<evidence type="ECO:0000313" key="3">
    <source>
        <dbReference type="EMBL" id="SOD36274.1"/>
    </source>
</evidence>
<keyword evidence="4" id="KW-1185">Reference proteome</keyword>
<dbReference type="InterPro" id="IPR029066">
    <property type="entry name" value="PLP-binding_barrel"/>
</dbReference>
<dbReference type="Pfam" id="PF21279">
    <property type="entry name" value="YhfX-like_C"/>
    <property type="match status" value="1"/>
</dbReference>
<dbReference type="AlphaFoldDB" id="A0A286BQ44"/>
<gene>
    <name evidence="3" type="ORF">SAMN06273570_0705</name>
</gene>
<dbReference type="InterPro" id="IPR048449">
    <property type="entry name" value="YhfX-like_C"/>
</dbReference>
<reference evidence="4" key="1">
    <citation type="submission" date="2017-09" db="EMBL/GenBank/DDBJ databases">
        <authorList>
            <person name="Varghese N."/>
            <person name="Submissions S."/>
        </authorList>
    </citation>
    <scope>NUCLEOTIDE SEQUENCE [LARGE SCALE GENOMIC DNA]</scope>
    <source>
        <strain evidence="4">JKS000234</strain>
    </source>
</reference>
<evidence type="ECO:0000313" key="4">
    <source>
        <dbReference type="Proteomes" id="UP000219271"/>
    </source>
</evidence>
<dbReference type="Gene3D" id="2.40.37.30">
    <property type="match status" value="2"/>
</dbReference>
<evidence type="ECO:0000259" key="1">
    <source>
        <dbReference type="Pfam" id="PF01168"/>
    </source>
</evidence>
<dbReference type="Pfam" id="PF01168">
    <property type="entry name" value="Ala_racemase_N"/>
    <property type="match status" value="1"/>
</dbReference>
<dbReference type="EMBL" id="OCMY01000001">
    <property type="protein sequence ID" value="SOD36274.1"/>
    <property type="molecule type" value="Genomic_DNA"/>
</dbReference>
<dbReference type="OrthoDB" id="3189402at2"/>
<feature type="domain" description="Alanine racemase N-terminal" evidence="1">
    <location>
        <begin position="33"/>
        <end position="264"/>
    </location>
</feature>
<dbReference type="Proteomes" id="UP000219271">
    <property type="component" value="Unassembled WGS sequence"/>
</dbReference>
<feature type="domain" description="YhfX-like C-terminal" evidence="2">
    <location>
        <begin position="278"/>
        <end position="371"/>
    </location>
</feature>
<proteinExistence type="predicted"/>